<reference evidence="4" key="1">
    <citation type="journal article" date="2020" name="mSystems">
        <title>Genome- and Community-Level Interaction Insights into Carbon Utilization and Element Cycling Functions of Hydrothermarchaeota in Hydrothermal Sediment.</title>
        <authorList>
            <person name="Zhou Z."/>
            <person name="Liu Y."/>
            <person name="Xu W."/>
            <person name="Pan J."/>
            <person name="Luo Z.H."/>
            <person name="Li M."/>
        </authorList>
    </citation>
    <scope>NUCLEOTIDE SEQUENCE [LARGE SCALE GENOMIC DNA]</scope>
    <source>
        <strain evidence="4">SpSt-573</strain>
    </source>
</reference>
<accession>A0A7C4KKG2</accession>
<gene>
    <name evidence="4" type="ORF">ENT37_12540</name>
</gene>
<keyword evidence="2" id="KW-0472">Membrane</keyword>
<comment type="caution">
    <text evidence="4">The sequence shown here is derived from an EMBL/GenBank/DDBJ whole genome shotgun (WGS) entry which is preliminary data.</text>
</comment>
<dbReference type="Gene3D" id="3.40.50.150">
    <property type="entry name" value="Vaccinia Virus protein VP39"/>
    <property type="match status" value="1"/>
</dbReference>
<evidence type="ECO:0000259" key="3">
    <source>
        <dbReference type="Pfam" id="PF08241"/>
    </source>
</evidence>
<organism evidence="4">
    <name type="scientific">Anaerolinea thermolimosa</name>
    <dbReference type="NCBI Taxonomy" id="229919"/>
    <lineage>
        <taxon>Bacteria</taxon>
        <taxon>Bacillati</taxon>
        <taxon>Chloroflexota</taxon>
        <taxon>Anaerolineae</taxon>
        <taxon>Anaerolineales</taxon>
        <taxon>Anaerolineaceae</taxon>
        <taxon>Anaerolinea</taxon>
    </lineage>
</organism>
<dbReference type="AlphaFoldDB" id="A0A7C4KKG2"/>
<dbReference type="InterPro" id="IPR029063">
    <property type="entry name" value="SAM-dependent_MTases_sf"/>
</dbReference>
<dbReference type="Pfam" id="PF08241">
    <property type="entry name" value="Methyltransf_11"/>
    <property type="match status" value="1"/>
</dbReference>
<feature type="domain" description="Methyltransferase type 11" evidence="3">
    <location>
        <begin position="58"/>
        <end position="144"/>
    </location>
</feature>
<keyword evidence="4" id="KW-0489">Methyltransferase</keyword>
<dbReference type="GO" id="GO:0032259">
    <property type="term" value="P:methylation"/>
    <property type="evidence" value="ECO:0007669"/>
    <property type="project" value="UniProtKB-KW"/>
</dbReference>
<proteinExistence type="predicted"/>
<evidence type="ECO:0000256" key="2">
    <source>
        <dbReference type="SAM" id="Phobius"/>
    </source>
</evidence>
<evidence type="ECO:0000256" key="1">
    <source>
        <dbReference type="SAM" id="MobiDB-lite"/>
    </source>
</evidence>
<keyword evidence="2" id="KW-1133">Transmembrane helix</keyword>
<name>A0A7C4KKG2_9CHLR</name>
<sequence length="252" mass="28169">MTQRVTNIERFPPPPNLPPPTTSAGRLVHWLRRSLDLPVSSLYPHLAAWLGGLSGRVLEVGCGAQPYRHLLAEGCQYQGLDWEGVKSAFGYMVPDTTYYDGSVFPFPDYTFDHLYLTEVLEHIYDLVPFLSECRRVLRPGGSLFLSVPFQARYHYIPHDYWRFTPAALERLLSDVGFQHIEIRPRGTDISVACYKILCVLYRWLLGRASTKLLGLLMAPVGGAALAIGHLSLKTGLGSQDDTLGYIVVASKC</sequence>
<dbReference type="CDD" id="cd02440">
    <property type="entry name" value="AdoMet_MTases"/>
    <property type="match status" value="1"/>
</dbReference>
<feature type="region of interest" description="Disordered" evidence="1">
    <location>
        <begin position="1"/>
        <end position="20"/>
    </location>
</feature>
<dbReference type="GO" id="GO:0008757">
    <property type="term" value="F:S-adenosylmethionine-dependent methyltransferase activity"/>
    <property type="evidence" value="ECO:0007669"/>
    <property type="project" value="InterPro"/>
</dbReference>
<dbReference type="SUPFAM" id="SSF53335">
    <property type="entry name" value="S-adenosyl-L-methionine-dependent methyltransferases"/>
    <property type="match status" value="1"/>
</dbReference>
<keyword evidence="4" id="KW-0808">Transferase</keyword>
<feature type="compositionally biased region" description="Pro residues" evidence="1">
    <location>
        <begin position="11"/>
        <end position="20"/>
    </location>
</feature>
<dbReference type="EMBL" id="DSYK01000626">
    <property type="protein sequence ID" value="HGS22677.1"/>
    <property type="molecule type" value="Genomic_DNA"/>
</dbReference>
<evidence type="ECO:0000313" key="4">
    <source>
        <dbReference type="EMBL" id="HGS22677.1"/>
    </source>
</evidence>
<protein>
    <submittedName>
        <fullName evidence="4">SAM-dependent methyltransferase</fullName>
    </submittedName>
</protein>
<dbReference type="InterPro" id="IPR013216">
    <property type="entry name" value="Methyltransf_11"/>
</dbReference>
<keyword evidence="2" id="KW-0812">Transmembrane</keyword>
<feature type="transmembrane region" description="Helical" evidence="2">
    <location>
        <begin position="212"/>
        <end position="232"/>
    </location>
</feature>